<accession>U6JWS3</accession>
<dbReference type="EMBL" id="HG682157">
    <property type="protein sequence ID" value="CDJ29844.1"/>
    <property type="molecule type" value="Genomic_DNA"/>
</dbReference>
<dbReference type="GeneID" id="25379992"/>
<feature type="compositionally biased region" description="Polar residues" evidence="1">
    <location>
        <begin position="39"/>
        <end position="58"/>
    </location>
</feature>
<feature type="region of interest" description="Disordered" evidence="1">
    <location>
        <begin position="1"/>
        <end position="77"/>
    </location>
</feature>
<proteinExistence type="predicted"/>
<name>U6JWS3_9EIME</name>
<gene>
    <name evidence="2" type="ORF">EMH_0053200</name>
</gene>
<protein>
    <submittedName>
        <fullName evidence="2">Uncharacterized protein</fullName>
    </submittedName>
</protein>
<evidence type="ECO:0000313" key="2">
    <source>
        <dbReference type="EMBL" id="CDJ29844.1"/>
    </source>
</evidence>
<reference evidence="2" key="1">
    <citation type="submission" date="2013-10" db="EMBL/GenBank/DDBJ databases">
        <title>Genomic analysis of the causative agents of coccidiosis in chickens.</title>
        <authorList>
            <person name="Reid A.J."/>
            <person name="Blake D."/>
            <person name="Billington K."/>
            <person name="Browne H."/>
            <person name="Dunn M."/>
            <person name="Hung S."/>
            <person name="Kawahara F."/>
            <person name="Miranda-Saavedra D."/>
            <person name="Mourier T."/>
            <person name="Nagra H."/>
            <person name="Otto T.D."/>
            <person name="Rawlings N."/>
            <person name="Sanchez A."/>
            <person name="Sanders M."/>
            <person name="Subramaniam C."/>
            <person name="Tay Y."/>
            <person name="Dear P."/>
            <person name="Doerig C."/>
            <person name="Gruber A."/>
            <person name="Parkinson J."/>
            <person name="Shirley M."/>
            <person name="Wan K.L."/>
            <person name="Berriman M."/>
            <person name="Tomley F."/>
            <person name="Pain A."/>
        </authorList>
    </citation>
    <scope>NUCLEOTIDE SEQUENCE [LARGE SCALE GENOMIC DNA]</scope>
    <source>
        <strain evidence="2">Houghton</strain>
    </source>
</reference>
<evidence type="ECO:0000313" key="3">
    <source>
        <dbReference type="Proteomes" id="UP000030744"/>
    </source>
</evidence>
<sequence length="305" mass="34077">MTVGSATLEDVAENRGPSQPLIARTQRLRRRKNDREPNETPTVSVSGGTLHTVPVSSREQQHAEGLDQRAHTSTDLALPGNGTLVKAVTDGMCAHVFPTQAIREHPLYRLPTLLPGVNIGRFDWEAALQSSAFPRKVPQKLLEIQKILRKRVLSQDDANKLKKLASDLLMFAVSTKESRLVRVSCGDLIAPLSFRFLVAEALWCACEILGPAAEKHHWWDSAMDQLTASPLFQGSSESEKCVKSEQFVLQLIAALSVYRKGDRPSPQEVMSIKKTMFGPPPVHFCFTAMVWDWWRRDLASSDQRK</sequence>
<evidence type="ECO:0000256" key="1">
    <source>
        <dbReference type="SAM" id="MobiDB-lite"/>
    </source>
</evidence>
<keyword evidence="3" id="KW-1185">Reference proteome</keyword>
<feature type="compositionally biased region" description="Basic and acidic residues" evidence="1">
    <location>
        <begin position="59"/>
        <end position="72"/>
    </location>
</feature>
<reference evidence="2" key="2">
    <citation type="submission" date="2013-10" db="EMBL/GenBank/DDBJ databases">
        <authorList>
            <person name="Aslett M."/>
        </authorList>
    </citation>
    <scope>NUCLEOTIDE SEQUENCE [LARGE SCALE GENOMIC DNA]</scope>
    <source>
        <strain evidence="2">Houghton</strain>
    </source>
</reference>
<dbReference type="AlphaFoldDB" id="U6JWS3"/>
<dbReference type="VEuPathDB" id="ToxoDB:EMH_0053200"/>
<dbReference type="OrthoDB" id="347969at2759"/>
<dbReference type="Proteomes" id="UP000030744">
    <property type="component" value="Unassembled WGS sequence"/>
</dbReference>
<dbReference type="RefSeq" id="XP_013352413.1">
    <property type="nucleotide sequence ID" value="XM_013496959.1"/>
</dbReference>
<organism evidence="2 3">
    <name type="scientific">Eimeria mitis</name>
    <dbReference type="NCBI Taxonomy" id="44415"/>
    <lineage>
        <taxon>Eukaryota</taxon>
        <taxon>Sar</taxon>
        <taxon>Alveolata</taxon>
        <taxon>Apicomplexa</taxon>
        <taxon>Conoidasida</taxon>
        <taxon>Coccidia</taxon>
        <taxon>Eucoccidiorida</taxon>
        <taxon>Eimeriorina</taxon>
        <taxon>Eimeriidae</taxon>
        <taxon>Eimeria</taxon>
    </lineage>
</organism>